<organism evidence="4 5">
    <name type="scientific">Roseofilum capinflatum BLCC-M114</name>
    <dbReference type="NCBI Taxonomy" id="3022440"/>
    <lineage>
        <taxon>Bacteria</taxon>
        <taxon>Bacillati</taxon>
        <taxon>Cyanobacteriota</taxon>
        <taxon>Cyanophyceae</taxon>
        <taxon>Desertifilales</taxon>
        <taxon>Desertifilaceae</taxon>
        <taxon>Roseofilum</taxon>
        <taxon>Roseofilum capinflatum</taxon>
    </lineage>
</organism>
<keyword evidence="1 4" id="KW-0489">Methyltransferase</keyword>
<comment type="caution">
    <text evidence="4">The sequence shown here is derived from an EMBL/GenBank/DDBJ whole genome shotgun (WGS) entry which is preliminary data.</text>
</comment>
<dbReference type="RefSeq" id="WP_283766216.1">
    <property type="nucleotide sequence ID" value="NZ_JAQOSO010000031.1"/>
</dbReference>
<protein>
    <submittedName>
        <fullName evidence="4">Methyltransferase domain-containing protein</fullName>
    </submittedName>
</protein>
<dbReference type="CDD" id="cd10548">
    <property type="entry name" value="cupin_CDO"/>
    <property type="match status" value="1"/>
</dbReference>
<name>A0ABT7B5R3_9CYAN</name>
<evidence type="ECO:0000256" key="1">
    <source>
        <dbReference type="ARBA" id="ARBA00022603"/>
    </source>
</evidence>
<gene>
    <name evidence="4" type="ORF">PMG25_07170</name>
</gene>
<dbReference type="Proteomes" id="UP001235849">
    <property type="component" value="Unassembled WGS sequence"/>
</dbReference>
<dbReference type="Pfam" id="PF13649">
    <property type="entry name" value="Methyltransf_25"/>
    <property type="match status" value="1"/>
</dbReference>
<dbReference type="GO" id="GO:0008168">
    <property type="term" value="F:methyltransferase activity"/>
    <property type="evidence" value="ECO:0007669"/>
    <property type="project" value="UniProtKB-KW"/>
</dbReference>
<dbReference type="InterPro" id="IPR011051">
    <property type="entry name" value="RmlC_Cupin_sf"/>
</dbReference>
<evidence type="ECO:0000313" key="4">
    <source>
        <dbReference type="EMBL" id="MDJ1173871.1"/>
    </source>
</evidence>
<dbReference type="SUPFAM" id="SSF53335">
    <property type="entry name" value="S-adenosyl-L-methionine-dependent methyltransferases"/>
    <property type="match status" value="1"/>
</dbReference>
<evidence type="ECO:0000256" key="2">
    <source>
        <dbReference type="ARBA" id="ARBA00022679"/>
    </source>
</evidence>
<dbReference type="Gene3D" id="3.40.50.150">
    <property type="entry name" value="Vaccinia Virus protein VP39"/>
    <property type="match status" value="1"/>
</dbReference>
<accession>A0ABT7B5R3</accession>
<evidence type="ECO:0000313" key="5">
    <source>
        <dbReference type="Proteomes" id="UP001235849"/>
    </source>
</evidence>
<dbReference type="CDD" id="cd02440">
    <property type="entry name" value="AdoMet_MTases"/>
    <property type="match status" value="1"/>
</dbReference>
<dbReference type="Gene3D" id="2.20.25.110">
    <property type="entry name" value="S-adenosyl-L-methionine-dependent methyltransferases"/>
    <property type="match status" value="1"/>
</dbReference>
<feature type="domain" description="Methyltransferase" evidence="3">
    <location>
        <begin position="345"/>
        <end position="434"/>
    </location>
</feature>
<dbReference type="PANTHER" id="PTHR43861:SF1">
    <property type="entry name" value="TRANS-ACONITATE 2-METHYLTRANSFERASE"/>
    <property type="match status" value="1"/>
</dbReference>
<dbReference type="SUPFAM" id="SSF51182">
    <property type="entry name" value="RmlC-like cupins"/>
    <property type="match status" value="1"/>
</dbReference>
<dbReference type="EMBL" id="JAQOSO010000031">
    <property type="protein sequence ID" value="MDJ1173871.1"/>
    <property type="molecule type" value="Genomic_DNA"/>
</dbReference>
<proteinExistence type="predicted"/>
<dbReference type="PANTHER" id="PTHR43861">
    <property type="entry name" value="TRANS-ACONITATE 2-METHYLTRANSFERASE-RELATED"/>
    <property type="match status" value="1"/>
</dbReference>
<reference evidence="4 5" key="1">
    <citation type="submission" date="2023-01" db="EMBL/GenBank/DDBJ databases">
        <title>Novel diversity within Roseofilum (Cyanobacteria; Desertifilaceae) from marine benthic mats with descriptions of four novel species.</title>
        <authorList>
            <person name="Wang Y."/>
            <person name="Berthold D.E."/>
            <person name="Hu J."/>
            <person name="Lefler F.W."/>
            <person name="Laughinghouse H.D. IV."/>
        </authorList>
    </citation>
    <scope>NUCLEOTIDE SEQUENCE [LARGE SCALE GENOMIC DNA]</scope>
    <source>
        <strain evidence="4 5">BLCC-M114</strain>
    </source>
</reference>
<sequence>MNQFKEGAVLSSLPSSIQKIIDRIYQYRYHLKPALVKEVVLNAGVRTEELLPWECFVHPAEDSYGRQLMFSDRFFEIMVMSWLPGDVSAIHNHGYTQWGAVQVFGQAEHTIFFLQDDLLTTLSRETLKSGEVVAVGNKLIHQMGNCSQEKFLSLHVYGVNDAEFSHAAITADTSIWNITEGVIEQTNGGVFFGLPKDKISSTKPAPNASYFTFLRNTVEYLYRVRKCHRLDSPMKEVEPRLIGELFDLKYWDDFKKELMENIDDKGHTTDTNVWKIICKELTCAAHLQNEILQINKAEEDSFFTYARVYDEVIGKQCLNNFVARYIEFFVEKYQQNLADADLISIGCGTGIMEEFILKTYGVNPQRLLGMDISPAMVKLASEKIRAEVRDILTMDVETDRWDISMAILNVFQYLPQTDMQKAIAKTAELTKTGGYFIGDFITPDHIRWYPNVITTENVISLRQPTLLEKNHNTFQQSKIINVSKQSGQLRITDEGTHIRYLPSLWKVRHIFHQYFRQVDIFDAITLEPLEPEDDTSPSTRYLVVAQKS</sequence>
<dbReference type="InterPro" id="IPR041698">
    <property type="entry name" value="Methyltransf_25"/>
</dbReference>
<keyword evidence="2" id="KW-0808">Transferase</keyword>
<dbReference type="InterPro" id="IPR029063">
    <property type="entry name" value="SAM-dependent_MTases_sf"/>
</dbReference>
<evidence type="ECO:0000259" key="3">
    <source>
        <dbReference type="Pfam" id="PF13649"/>
    </source>
</evidence>
<dbReference type="Gene3D" id="2.60.120.10">
    <property type="entry name" value="Jelly Rolls"/>
    <property type="match status" value="1"/>
</dbReference>
<dbReference type="GO" id="GO:0032259">
    <property type="term" value="P:methylation"/>
    <property type="evidence" value="ECO:0007669"/>
    <property type="project" value="UniProtKB-KW"/>
</dbReference>
<keyword evidence="5" id="KW-1185">Reference proteome</keyword>
<dbReference type="InterPro" id="IPR014710">
    <property type="entry name" value="RmlC-like_jellyroll"/>
</dbReference>